<dbReference type="Proteomes" id="UP000299102">
    <property type="component" value="Unassembled WGS sequence"/>
</dbReference>
<evidence type="ECO:0000256" key="1">
    <source>
        <dbReference type="SAM" id="MobiDB-lite"/>
    </source>
</evidence>
<evidence type="ECO:0000313" key="2">
    <source>
        <dbReference type="EMBL" id="GBP23482.1"/>
    </source>
</evidence>
<comment type="caution">
    <text evidence="2">The sequence shown here is derived from an EMBL/GenBank/DDBJ whole genome shotgun (WGS) entry which is preliminary data.</text>
</comment>
<gene>
    <name evidence="2" type="ORF">EVAR_12762_1</name>
</gene>
<dbReference type="EMBL" id="BGZK01000151">
    <property type="protein sequence ID" value="GBP23482.1"/>
    <property type="molecule type" value="Genomic_DNA"/>
</dbReference>
<proteinExistence type="predicted"/>
<reference evidence="2 3" key="1">
    <citation type="journal article" date="2019" name="Commun. Biol.">
        <title>The bagworm genome reveals a unique fibroin gene that provides high tensile strength.</title>
        <authorList>
            <person name="Kono N."/>
            <person name="Nakamura H."/>
            <person name="Ohtoshi R."/>
            <person name="Tomita M."/>
            <person name="Numata K."/>
            <person name="Arakawa K."/>
        </authorList>
    </citation>
    <scope>NUCLEOTIDE SEQUENCE [LARGE SCALE GENOMIC DNA]</scope>
</reference>
<dbReference type="AlphaFoldDB" id="A0A4C1UC13"/>
<organism evidence="2 3">
    <name type="scientific">Eumeta variegata</name>
    <name type="common">Bagworm moth</name>
    <name type="synonym">Eumeta japonica</name>
    <dbReference type="NCBI Taxonomy" id="151549"/>
    <lineage>
        <taxon>Eukaryota</taxon>
        <taxon>Metazoa</taxon>
        <taxon>Ecdysozoa</taxon>
        <taxon>Arthropoda</taxon>
        <taxon>Hexapoda</taxon>
        <taxon>Insecta</taxon>
        <taxon>Pterygota</taxon>
        <taxon>Neoptera</taxon>
        <taxon>Endopterygota</taxon>
        <taxon>Lepidoptera</taxon>
        <taxon>Glossata</taxon>
        <taxon>Ditrysia</taxon>
        <taxon>Tineoidea</taxon>
        <taxon>Psychidae</taxon>
        <taxon>Oiketicinae</taxon>
        <taxon>Eumeta</taxon>
    </lineage>
</organism>
<keyword evidence="3" id="KW-1185">Reference proteome</keyword>
<protein>
    <submittedName>
        <fullName evidence="2">Uncharacterized protein</fullName>
    </submittedName>
</protein>
<feature type="region of interest" description="Disordered" evidence="1">
    <location>
        <begin position="57"/>
        <end position="78"/>
    </location>
</feature>
<evidence type="ECO:0000313" key="3">
    <source>
        <dbReference type="Proteomes" id="UP000299102"/>
    </source>
</evidence>
<sequence length="91" mass="10051">MDSRDMINCAYRENAMAGGSTPGGVDDAAAGRGVRTPRNKDAIAHEFKKLLKRAKFDYSGGSGPRQRRAGREVKTVQGRKSIVRALRRQYL</sequence>
<name>A0A4C1UC13_EUMVA</name>
<accession>A0A4C1UC13</accession>